<keyword evidence="1" id="KW-0812">Transmembrane</keyword>
<feature type="transmembrane region" description="Helical" evidence="1">
    <location>
        <begin position="355"/>
        <end position="374"/>
    </location>
</feature>
<feature type="transmembrane region" description="Helical" evidence="1">
    <location>
        <begin position="394"/>
        <end position="422"/>
    </location>
</feature>
<dbReference type="EMBL" id="AP012292">
    <property type="protein sequence ID" value="BAL83437.1"/>
    <property type="molecule type" value="Genomic_DNA"/>
</dbReference>
<feature type="transmembrane region" description="Helical" evidence="1">
    <location>
        <begin position="56"/>
        <end position="77"/>
    </location>
</feature>
<feature type="transmembrane region" description="Helical" evidence="1">
    <location>
        <begin position="234"/>
        <end position="253"/>
    </location>
</feature>
<evidence type="ECO:0000256" key="1">
    <source>
        <dbReference type="SAM" id="Phobius"/>
    </source>
</evidence>
<dbReference type="KEGG" id="sri:SELR_17290"/>
<feature type="transmembrane region" description="Helical" evidence="1">
    <location>
        <begin position="178"/>
        <end position="193"/>
    </location>
</feature>
<name>I0GRQ0_SELRL</name>
<feature type="transmembrane region" description="Helical" evidence="1">
    <location>
        <begin position="293"/>
        <end position="315"/>
    </location>
</feature>
<gene>
    <name evidence="2" type="ordered locus">SELR_17290</name>
</gene>
<evidence type="ECO:0000313" key="3">
    <source>
        <dbReference type="Proteomes" id="UP000007887"/>
    </source>
</evidence>
<feature type="transmembrane region" description="Helical" evidence="1">
    <location>
        <begin position="89"/>
        <end position="106"/>
    </location>
</feature>
<dbReference type="PATRIC" id="fig|927704.6.peg.1791"/>
<feature type="transmembrane region" description="Helical" evidence="1">
    <location>
        <begin position="199"/>
        <end position="214"/>
    </location>
</feature>
<feature type="transmembrane region" description="Helical" evidence="1">
    <location>
        <begin position="154"/>
        <end position="171"/>
    </location>
</feature>
<dbReference type="HOGENOM" id="CLU_049424_0_0_9"/>
<evidence type="ECO:0000313" key="2">
    <source>
        <dbReference type="EMBL" id="BAL83437.1"/>
    </source>
</evidence>
<accession>I0GRQ0</accession>
<keyword evidence="1" id="KW-0472">Membrane</keyword>
<dbReference type="OrthoDB" id="2962842at2"/>
<dbReference type="eggNOG" id="ENOG5033BBE">
    <property type="taxonomic scope" value="Bacteria"/>
</dbReference>
<dbReference type="RefSeq" id="WP_014424870.1">
    <property type="nucleotide sequence ID" value="NC_017068.1"/>
</dbReference>
<reference evidence="2 3" key="1">
    <citation type="submission" date="2011-10" db="EMBL/GenBank/DDBJ databases">
        <title>Whole genome sequence of Selenomonas ruminantium subsp. lactilytica TAM6421.</title>
        <authorList>
            <person name="Oguchi A."/>
            <person name="Ankai A."/>
            <person name="Kaneko J."/>
            <person name="Yamada-Narita S."/>
            <person name="Fukui S."/>
            <person name="Takahashi M."/>
            <person name="Onodera T."/>
            <person name="Kojima S."/>
            <person name="Fushimi T."/>
            <person name="Abe N."/>
            <person name="Kamio Y."/>
            <person name="Yamazaki S."/>
            <person name="Fujita N."/>
        </authorList>
    </citation>
    <scope>NUCLEOTIDE SEQUENCE [LARGE SCALE GENOMIC DNA]</scope>
    <source>
        <strain evidence="3">NBRC 103574 / TAM6421</strain>
    </source>
</reference>
<sequence length="434" mass="50831">MNIIVAFGTLLLCAFCYRLDNCIYNPATVYSFFWFMIMLLASAQFYDIYEISNETYFLAFVSVCFFVIGHILNLVIRNKFNIKHNKFDINLKFYYVLLIACVISLWQNFSLIGVVISEGLSVSAAYFLMARVVVGEAEELKDVYTDLGAQVQQYIGYPLLYLLIPTSILLYYKTFKKKYLLIAFGLFLIRFLADFKRTILVFLILFFLFYAILMRKSILNEMRKNILIKRKIKWFSFGIIIALFSAFLVISTLRHDNHGDSYSLFQNLYYYYIGCFKLLDIRLSTWDMFGVDYTFGLTTFRGVFAPFFATIKLLINEDFSLFADATYLVNSLHDYIVPIAPHHIYNTYTTNVFQFYCDGGGIGVCVLSMLYGWLASSWYRDYCELGDVRSVFRFGYIMCVFILFSNMHMNSIVICYVWPLILERLLYNKKIKNV</sequence>
<proteinExistence type="predicted"/>
<dbReference type="NCBIfam" id="TIGR04370">
    <property type="entry name" value="glyco_rpt_poly"/>
    <property type="match status" value="1"/>
</dbReference>
<protein>
    <submittedName>
        <fullName evidence="2">Putative membrane protein</fullName>
    </submittedName>
</protein>
<dbReference type="Proteomes" id="UP000007887">
    <property type="component" value="Chromosome"/>
</dbReference>
<dbReference type="AlphaFoldDB" id="I0GRQ0"/>
<organism evidence="2 3">
    <name type="scientific">Selenomonas ruminantium subsp. lactilytica (strain NBRC 103574 / TAM6421)</name>
    <dbReference type="NCBI Taxonomy" id="927704"/>
    <lineage>
        <taxon>Bacteria</taxon>
        <taxon>Bacillati</taxon>
        <taxon>Bacillota</taxon>
        <taxon>Negativicutes</taxon>
        <taxon>Selenomonadales</taxon>
        <taxon>Selenomonadaceae</taxon>
        <taxon>Selenomonas</taxon>
    </lineage>
</organism>
<feature type="transmembrane region" description="Helical" evidence="1">
    <location>
        <begin position="28"/>
        <end position="49"/>
    </location>
</feature>
<keyword evidence="1" id="KW-1133">Transmembrane helix</keyword>